<evidence type="ECO:0000256" key="1">
    <source>
        <dbReference type="SAM" id="MobiDB-lite"/>
    </source>
</evidence>
<feature type="region of interest" description="Disordered" evidence="1">
    <location>
        <begin position="101"/>
        <end position="157"/>
    </location>
</feature>
<protein>
    <recommendedName>
        <fullName evidence="2">No apical meristem-associated C-terminal domain-containing protein</fullName>
    </recommendedName>
</protein>
<accession>A0A0D3CH19</accession>
<dbReference type="STRING" id="109376.A0A0D3CH19"/>
<dbReference type="OMA" id="KVHACIR"/>
<dbReference type="HOGENOM" id="CLU_091564_0_0_1"/>
<proteinExistence type="predicted"/>
<dbReference type="Gramene" id="Bo5g093340.1">
    <property type="protein sequence ID" value="Bo5g093340.1"/>
    <property type="gene ID" value="Bo5g093340"/>
</dbReference>
<dbReference type="Pfam" id="PF14303">
    <property type="entry name" value="NAM-associated"/>
    <property type="match status" value="1"/>
</dbReference>
<reference evidence="3" key="2">
    <citation type="submission" date="2015-03" db="UniProtKB">
        <authorList>
            <consortium name="EnsemblPlants"/>
        </authorList>
    </citation>
    <scope>IDENTIFICATION</scope>
</reference>
<dbReference type="AlphaFoldDB" id="A0A0D3CH19"/>
<dbReference type="PANTHER" id="PTHR45125">
    <property type="entry name" value="F21J9.4-RELATED"/>
    <property type="match status" value="1"/>
</dbReference>
<feature type="compositionally biased region" description="Basic residues" evidence="1">
    <location>
        <begin position="147"/>
        <end position="156"/>
    </location>
</feature>
<dbReference type="PANTHER" id="PTHR45125:SF3">
    <property type="entry name" value="NO-APICAL-MERISTEM-ASSOCIATED CARBOXY-TERMINAL DOMAIN PROTEIN"/>
    <property type="match status" value="1"/>
</dbReference>
<reference evidence="3 4" key="1">
    <citation type="journal article" date="2014" name="Genome Biol.">
        <title>Transcriptome and methylome profiling reveals relics of genome dominance in the mesopolyploid Brassica oleracea.</title>
        <authorList>
            <person name="Parkin I.A."/>
            <person name="Koh C."/>
            <person name="Tang H."/>
            <person name="Robinson S.J."/>
            <person name="Kagale S."/>
            <person name="Clarke W.E."/>
            <person name="Town C.D."/>
            <person name="Nixon J."/>
            <person name="Krishnakumar V."/>
            <person name="Bidwell S.L."/>
            <person name="Denoeud F."/>
            <person name="Belcram H."/>
            <person name="Links M.G."/>
            <person name="Just J."/>
            <person name="Clarke C."/>
            <person name="Bender T."/>
            <person name="Huebert T."/>
            <person name="Mason A.S."/>
            <person name="Pires J.C."/>
            <person name="Barker G."/>
            <person name="Moore J."/>
            <person name="Walley P.G."/>
            <person name="Manoli S."/>
            <person name="Batley J."/>
            <person name="Edwards D."/>
            <person name="Nelson M.N."/>
            <person name="Wang X."/>
            <person name="Paterson A.H."/>
            <person name="King G."/>
            <person name="Bancroft I."/>
            <person name="Chalhoub B."/>
            <person name="Sharpe A.G."/>
        </authorList>
    </citation>
    <scope>NUCLEOTIDE SEQUENCE</scope>
    <source>
        <strain evidence="3 4">cv. TO1000</strain>
    </source>
</reference>
<evidence type="ECO:0000259" key="2">
    <source>
        <dbReference type="Pfam" id="PF14303"/>
    </source>
</evidence>
<feature type="domain" description="No apical meristem-associated C-terminal" evidence="2">
    <location>
        <begin position="71"/>
        <end position="214"/>
    </location>
</feature>
<feature type="compositionally biased region" description="Polar residues" evidence="1">
    <location>
        <begin position="115"/>
        <end position="128"/>
    </location>
</feature>
<evidence type="ECO:0000313" key="3">
    <source>
        <dbReference type="EnsemblPlants" id="Bo5g093340.1"/>
    </source>
</evidence>
<dbReference type="InterPro" id="IPR029466">
    <property type="entry name" value="NAM-associated_C"/>
</dbReference>
<dbReference type="eggNOG" id="ENOG502S1XG">
    <property type="taxonomic scope" value="Eukaryota"/>
</dbReference>
<keyword evidence="4" id="KW-1185">Reference proteome</keyword>
<dbReference type="EnsemblPlants" id="Bo5g093340.1">
    <property type="protein sequence ID" value="Bo5g093340.1"/>
    <property type="gene ID" value="Bo5g093340"/>
</dbReference>
<organism evidence="3 4">
    <name type="scientific">Brassica oleracea var. oleracea</name>
    <dbReference type="NCBI Taxonomy" id="109376"/>
    <lineage>
        <taxon>Eukaryota</taxon>
        <taxon>Viridiplantae</taxon>
        <taxon>Streptophyta</taxon>
        <taxon>Embryophyta</taxon>
        <taxon>Tracheophyta</taxon>
        <taxon>Spermatophyta</taxon>
        <taxon>Magnoliopsida</taxon>
        <taxon>eudicotyledons</taxon>
        <taxon>Gunneridae</taxon>
        <taxon>Pentapetalae</taxon>
        <taxon>rosids</taxon>
        <taxon>malvids</taxon>
        <taxon>Brassicales</taxon>
        <taxon>Brassicaceae</taxon>
        <taxon>Brassiceae</taxon>
        <taxon>Brassica</taxon>
    </lineage>
</organism>
<sequence length="252" mass="28861">TYENEKNENWSERSRRSIQGCVQTNEKATKKVHACIRQCENRRPSGASNNDIFNQAKEMLMEDPKCKSGWKFDHVWNIIKKIKKFQDQGSHARQVRNPCGFGYTSSESKNHTHDSATQASPSLSSFSLNLDDREDVTGGVSSQRPIGVKKAKRRKQTTFGATRKTTTQGEHHLEIQSRNYALKELKEENKILFRDLASIQDSNIRAYVQTEQTQMLQKMDTQHQDQGTPHASTTFNQYFSDLGGSRNNLPDY</sequence>
<dbReference type="Proteomes" id="UP000032141">
    <property type="component" value="Chromosome C5"/>
</dbReference>
<name>A0A0D3CH19_BRAOL</name>
<evidence type="ECO:0000313" key="4">
    <source>
        <dbReference type="Proteomes" id="UP000032141"/>
    </source>
</evidence>